<gene>
    <name evidence="1" type="ORF">ANANG_G00235410</name>
</gene>
<accession>A0A9D3RNQ4</accession>
<proteinExistence type="predicted"/>
<evidence type="ECO:0000313" key="2">
    <source>
        <dbReference type="Proteomes" id="UP001044222"/>
    </source>
</evidence>
<dbReference type="AlphaFoldDB" id="A0A9D3RNQ4"/>
<dbReference type="EMBL" id="JAFIRN010000013">
    <property type="protein sequence ID" value="KAG5837075.1"/>
    <property type="molecule type" value="Genomic_DNA"/>
</dbReference>
<keyword evidence="2" id="KW-1185">Reference proteome</keyword>
<comment type="caution">
    <text evidence="1">The sequence shown here is derived from an EMBL/GenBank/DDBJ whole genome shotgun (WGS) entry which is preliminary data.</text>
</comment>
<protein>
    <submittedName>
        <fullName evidence="1">Uncharacterized protein</fullName>
    </submittedName>
</protein>
<evidence type="ECO:0000313" key="1">
    <source>
        <dbReference type="EMBL" id="KAG5837075.1"/>
    </source>
</evidence>
<name>A0A9D3RNQ4_ANGAN</name>
<organism evidence="1 2">
    <name type="scientific">Anguilla anguilla</name>
    <name type="common">European freshwater eel</name>
    <name type="synonym">Muraena anguilla</name>
    <dbReference type="NCBI Taxonomy" id="7936"/>
    <lineage>
        <taxon>Eukaryota</taxon>
        <taxon>Metazoa</taxon>
        <taxon>Chordata</taxon>
        <taxon>Craniata</taxon>
        <taxon>Vertebrata</taxon>
        <taxon>Euteleostomi</taxon>
        <taxon>Actinopterygii</taxon>
        <taxon>Neopterygii</taxon>
        <taxon>Teleostei</taxon>
        <taxon>Anguilliformes</taxon>
        <taxon>Anguillidae</taxon>
        <taxon>Anguilla</taxon>
    </lineage>
</organism>
<reference evidence="1" key="1">
    <citation type="submission" date="2021-01" db="EMBL/GenBank/DDBJ databases">
        <title>A chromosome-scale assembly of European eel, Anguilla anguilla.</title>
        <authorList>
            <person name="Henkel C."/>
            <person name="Jong-Raadsen S.A."/>
            <person name="Dufour S."/>
            <person name="Weltzien F.-A."/>
            <person name="Palstra A.P."/>
            <person name="Pelster B."/>
            <person name="Spaink H.P."/>
            <person name="Van Den Thillart G.E."/>
            <person name="Jansen H."/>
            <person name="Zahm M."/>
            <person name="Klopp C."/>
            <person name="Cedric C."/>
            <person name="Louis A."/>
            <person name="Berthelot C."/>
            <person name="Parey E."/>
            <person name="Roest Crollius H."/>
            <person name="Montfort J."/>
            <person name="Robinson-Rechavi M."/>
            <person name="Bucao C."/>
            <person name="Bouchez O."/>
            <person name="Gislard M."/>
            <person name="Lluch J."/>
            <person name="Milhes M."/>
            <person name="Lampietro C."/>
            <person name="Lopez Roques C."/>
            <person name="Donnadieu C."/>
            <person name="Braasch I."/>
            <person name="Desvignes T."/>
            <person name="Postlethwait J."/>
            <person name="Bobe J."/>
            <person name="Guiguen Y."/>
            <person name="Dirks R."/>
        </authorList>
    </citation>
    <scope>NUCLEOTIDE SEQUENCE</scope>
    <source>
        <strain evidence="1">Tag_6206</strain>
        <tissue evidence="1">Liver</tissue>
    </source>
</reference>
<dbReference type="Proteomes" id="UP001044222">
    <property type="component" value="Chromosome 13"/>
</dbReference>
<sequence length="215" mass="24144">MFHFEFEQSMYGRGICNLSFNNQRNSRKLEKKELKSSNKSEDEKSLICVNAFVCMYKSQKTCVIPVKLLSDWLQCAFVQTEAAVAVTLISTGYFWLAGCNFPSKPCVRPQTPVSGFNAMATAFPNPLQLPYLWSRNVSPLQLFLSFSSSGTCFQPFGPASFCAGLSFGARHRGEGVCWVRWVWNARALRTWWRGGGVGMIKQAHAPVSQRKSGSW</sequence>